<dbReference type="EMBL" id="BARV01014672">
    <property type="protein sequence ID" value="GAI21818.1"/>
    <property type="molecule type" value="Genomic_DNA"/>
</dbReference>
<gene>
    <name evidence="2" type="ORF">S06H3_25483</name>
</gene>
<protein>
    <submittedName>
        <fullName evidence="2">Uncharacterized protein</fullName>
    </submittedName>
</protein>
<comment type="caution">
    <text evidence="2">The sequence shown here is derived from an EMBL/GenBank/DDBJ whole genome shotgun (WGS) entry which is preliminary data.</text>
</comment>
<dbReference type="AlphaFoldDB" id="X1LRT9"/>
<feature type="non-terminal residue" evidence="2">
    <location>
        <position position="107"/>
    </location>
</feature>
<proteinExistence type="predicted"/>
<keyword evidence="1" id="KW-1133">Transmembrane helix</keyword>
<name>X1LRT9_9ZZZZ</name>
<keyword evidence="1" id="KW-0472">Membrane</keyword>
<keyword evidence="1" id="KW-0812">Transmembrane</keyword>
<organism evidence="2">
    <name type="scientific">marine sediment metagenome</name>
    <dbReference type="NCBI Taxonomy" id="412755"/>
    <lineage>
        <taxon>unclassified sequences</taxon>
        <taxon>metagenomes</taxon>
        <taxon>ecological metagenomes</taxon>
    </lineage>
</organism>
<reference evidence="2" key="1">
    <citation type="journal article" date="2014" name="Front. Microbiol.">
        <title>High frequency of phylogenetically diverse reductive dehalogenase-homologous genes in deep subseafloor sedimentary metagenomes.</title>
        <authorList>
            <person name="Kawai M."/>
            <person name="Futagami T."/>
            <person name="Toyoda A."/>
            <person name="Takaki Y."/>
            <person name="Nishi S."/>
            <person name="Hori S."/>
            <person name="Arai W."/>
            <person name="Tsubouchi T."/>
            <person name="Morono Y."/>
            <person name="Uchiyama I."/>
            <person name="Ito T."/>
            <person name="Fujiyama A."/>
            <person name="Inagaki F."/>
            <person name="Takami H."/>
        </authorList>
    </citation>
    <scope>NUCLEOTIDE SEQUENCE</scope>
    <source>
        <strain evidence="2">Expedition CK06-06</strain>
    </source>
</reference>
<evidence type="ECO:0000313" key="2">
    <source>
        <dbReference type="EMBL" id="GAI21818.1"/>
    </source>
</evidence>
<accession>X1LRT9</accession>
<evidence type="ECO:0000256" key="1">
    <source>
        <dbReference type="SAM" id="Phobius"/>
    </source>
</evidence>
<feature type="transmembrane region" description="Helical" evidence="1">
    <location>
        <begin position="42"/>
        <end position="59"/>
    </location>
</feature>
<sequence>MICFALLTQSEVYSAGIQNIEPKPEKTIKEQEPNWILERLDILLGFALGLLGTVIIDVARERRKVTRFRNAASSELKQLLADLNIYALHKDSLINKEKALLWWNSSQ</sequence>